<dbReference type="AlphaFoldDB" id="A0AAX6F656"/>
<organism evidence="10 11">
    <name type="scientific">Iris pallida</name>
    <name type="common">Sweet iris</name>
    <dbReference type="NCBI Taxonomy" id="29817"/>
    <lineage>
        <taxon>Eukaryota</taxon>
        <taxon>Viridiplantae</taxon>
        <taxon>Streptophyta</taxon>
        <taxon>Embryophyta</taxon>
        <taxon>Tracheophyta</taxon>
        <taxon>Spermatophyta</taxon>
        <taxon>Magnoliopsida</taxon>
        <taxon>Liliopsida</taxon>
        <taxon>Asparagales</taxon>
        <taxon>Iridaceae</taxon>
        <taxon>Iridoideae</taxon>
        <taxon>Irideae</taxon>
        <taxon>Iris</taxon>
    </lineage>
</organism>
<dbReference type="PANTHER" id="PTHR32176">
    <property type="entry name" value="XYLOSE ISOMERASE"/>
    <property type="match status" value="1"/>
</dbReference>
<feature type="short sequence motif" description="GXGXXG" evidence="7">
    <location>
        <begin position="28"/>
        <end position="33"/>
    </location>
</feature>
<comment type="caution">
    <text evidence="10">The sequence shown here is derived from an EMBL/GenBank/DDBJ whole genome shotgun (WGS) entry which is preliminary data.</text>
</comment>
<reference evidence="10" key="1">
    <citation type="journal article" date="2023" name="GigaByte">
        <title>Genome assembly of the bearded iris, Iris pallida Lam.</title>
        <authorList>
            <person name="Bruccoleri R.E."/>
            <person name="Oakeley E.J."/>
            <person name="Faust A.M.E."/>
            <person name="Altorfer M."/>
            <person name="Dessus-Babus S."/>
            <person name="Burckhardt D."/>
            <person name="Oertli M."/>
            <person name="Naumann U."/>
            <person name="Petersen F."/>
            <person name="Wong J."/>
        </authorList>
    </citation>
    <scope>NUCLEOTIDE SEQUENCE</scope>
    <source>
        <strain evidence="10">GSM-AAB239-AS_SAM_17_03QT</strain>
    </source>
</reference>
<dbReference type="FunFam" id="3.40.1090.10:FF:000005">
    <property type="entry name" value="Patatin"/>
    <property type="match status" value="1"/>
</dbReference>
<dbReference type="EC" id="3.1.1.-" evidence="8"/>
<dbReference type="CDD" id="cd07214">
    <property type="entry name" value="Pat17_isozyme_like"/>
    <property type="match status" value="1"/>
</dbReference>
<evidence type="ECO:0000313" key="11">
    <source>
        <dbReference type="Proteomes" id="UP001140949"/>
    </source>
</evidence>
<dbReference type="GO" id="GO:0004620">
    <property type="term" value="F:phospholipase activity"/>
    <property type="evidence" value="ECO:0007669"/>
    <property type="project" value="TreeGrafter"/>
</dbReference>
<dbReference type="EMBL" id="JANAVB010031619">
    <property type="protein sequence ID" value="KAJ6811435.1"/>
    <property type="molecule type" value="Genomic_DNA"/>
</dbReference>
<keyword evidence="2 7" id="KW-0378">Hydrolase</keyword>
<feature type="domain" description="PNPLA" evidence="9">
    <location>
        <begin position="24"/>
        <end position="226"/>
    </location>
</feature>
<dbReference type="PANTHER" id="PTHR32176:SF103">
    <property type="entry name" value="OS08G0376550 PROTEIN"/>
    <property type="match status" value="1"/>
</dbReference>
<comment type="function">
    <text evidence="8">Lipolytic acyl hydrolase (LAH).</text>
</comment>
<evidence type="ECO:0000256" key="8">
    <source>
        <dbReference type="RuleBase" id="RU361262"/>
    </source>
</evidence>
<keyword evidence="5 7" id="KW-0443">Lipid metabolism</keyword>
<evidence type="ECO:0000256" key="1">
    <source>
        <dbReference type="ARBA" id="ARBA00010240"/>
    </source>
</evidence>
<feature type="short sequence motif" description="GXSXG" evidence="7">
    <location>
        <begin position="66"/>
        <end position="70"/>
    </location>
</feature>
<dbReference type="InterPro" id="IPR016035">
    <property type="entry name" value="Acyl_Trfase/lysoPLipase"/>
</dbReference>
<dbReference type="PROSITE" id="PS51635">
    <property type="entry name" value="PNPLA"/>
    <property type="match status" value="1"/>
</dbReference>
<dbReference type="GO" id="GO:0047372">
    <property type="term" value="F:monoacylglycerol lipase activity"/>
    <property type="evidence" value="ECO:0007669"/>
    <property type="project" value="TreeGrafter"/>
</dbReference>
<feature type="short sequence motif" description="DGA/G" evidence="7">
    <location>
        <begin position="213"/>
        <end position="215"/>
    </location>
</feature>
<feature type="active site" description="Nucleophile" evidence="7">
    <location>
        <position position="68"/>
    </location>
</feature>
<protein>
    <recommendedName>
        <fullName evidence="8">Patatin</fullName>
        <ecNumber evidence="8">3.1.1.-</ecNumber>
    </recommendedName>
</protein>
<dbReference type="Proteomes" id="UP001140949">
    <property type="component" value="Unassembled WGS sequence"/>
</dbReference>
<sequence length="405" mass="44200">MAFSTNGEILNPAGSPSKKLVTILSIDGGGIRGIIPGTILAFLESKLQELDGVDARLADYFDVVAGTSTGGLVTAMLTAPGRNNRPLFAAKEINQFYLENSPNIFPQKNRLLSLLGAVVGPKYDGKYLHSKIQQLLGDTRLHQTLTNIVVPTFDIKLLQPTIFSTLEAKSVASKNALLSDICISTSAAPTYLPGHYFETKDSEGNKRSFNLVDGGVTANNPTLVAMNSITKEIFTENQDFFPVKPIDYGKFLVLSLGTGSAKVEERFSAQDSSKWGVLGWLYNKGTTPLVNIFMQGSADMVDIHASVLFQALHSEKNYLRIQDETLTGSTSSVDISTRKNLLDLVQIGKDLLKKPVSRMNLDTGSYEPVDGEGTNEEALTRFARLLSAERRQRNEQTAINGVQKY</sequence>
<dbReference type="GO" id="GO:0006952">
    <property type="term" value="P:defense response"/>
    <property type="evidence" value="ECO:0007669"/>
    <property type="project" value="UniProtKB-KW"/>
</dbReference>
<evidence type="ECO:0000256" key="4">
    <source>
        <dbReference type="ARBA" id="ARBA00022963"/>
    </source>
</evidence>
<name>A0AAX6F656_IRIPA</name>
<accession>A0AAX6F656</accession>
<reference evidence="10" key="2">
    <citation type="submission" date="2023-04" db="EMBL/GenBank/DDBJ databases">
        <authorList>
            <person name="Bruccoleri R.E."/>
            <person name="Oakeley E.J."/>
            <person name="Faust A.-M."/>
            <person name="Dessus-Babus S."/>
            <person name="Altorfer M."/>
            <person name="Burckhardt D."/>
            <person name="Oertli M."/>
            <person name="Naumann U."/>
            <person name="Petersen F."/>
            <person name="Wong J."/>
        </authorList>
    </citation>
    <scope>NUCLEOTIDE SEQUENCE</scope>
    <source>
        <strain evidence="10">GSM-AAB239-AS_SAM_17_03QT</strain>
        <tissue evidence="10">Leaf</tissue>
    </source>
</reference>
<dbReference type="SUPFAM" id="SSF52151">
    <property type="entry name" value="FabD/lysophospholipase-like"/>
    <property type="match status" value="1"/>
</dbReference>
<comment type="similarity">
    <text evidence="1 8">Belongs to the patatin family.</text>
</comment>
<evidence type="ECO:0000313" key="10">
    <source>
        <dbReference type="EMBL" id="KAJ6811435.1"/>
    </source>
</evidence>
<gene>
    <name evidence="10" type="ORF">M6B38_153780</name>
</gene>
<evidence type="ECO:0000256" key="7">
    <source>
        <dbReference type="PROSITE-ProRule" id="PRU01161"/>
    </source>
</evidence>
<keyword evidence="3" id="KW-0611">Plant defense</keyword>
<evidence type="ECO:0000256" key="3">
    <source>
        <dbReference type="ARBA" id="ARBA00022821"/>
    </source>
</evidence>
<dbReference type="GO" id="GO:0016042">
    <property type="term" value="P:lipid catabolic process"/>
    <property type="evidence" value="ECO:0007669"/>
    <property type="project" value="UniProtKB-UniRule"/>
</dbReference>
<feature type="active site" description="Proton acceptor" evidence="7">
    <location>
        <position position="213"/>
    </location>
</feature>
<evidence type="ECO:0000256" key="5">
    <source>
        <dbReference type="ARBA" id="ARBA00023098"/>
    </source>
</evidence>
<evidence type="ECO:0000256" key="2">
    <source>
        <dbReference type="ARBA" id="ARBA00022801"/>
    </source>
</evidence>
<comment type="function">
    <text evidence="6">Possesses non-specific lipolytic acyl hydrolase (LAH) activity. Hydrolyzes phospholipids as well as galactolipids. May play a role in disease resistance.</text>
</comment>
<dbReference type="Gene3D" id="3.40.1090.10">
    <property type="entry name" value="Cytosolic phospholipase A2 catalytic domain"/>
    <property type="match status" value="1"/>
</dbReference>
<dbReference type="InterPro" id="IPR002641">
    <property type="entry name" value="PNPLA_dom"/>
</dbReference>
<proteinExistence type="inferred from homology"/>
<evidence type="ECO:0000259" key="9">
    <source>
        <dbReference type="PROSITE" id="PS51635"/>
    </source>
</evidence>
<dbReference type="Pfam" id="PF01734">
    <property type="entry name" value="Patatin"/>
    <property type="match status" value="1"/>
</dbReference>
<keyword evidence="4 7" id="KW-0442">Lipid degradation</keyword>
<evidence type="ECO:0000256" key="6">
    <source>
        <dbReference type="ARBA" id="ARBA00025642"/>
    </source>
</evidence>
<keyword evidence="11" id="KW-1185">Reference proteome</keyword>
<comment type="domain">
    <text evidence="8">The nitrogen atoms of the two glycine residues in the GGXR motif define the oxyanion hole, and stabilize the oxyanion that forms during the nucleophilic attack by the catalytic serine during substrate cleavage.</text>
</comment>